<dbReference type="VEuPathDB" id="FungiDB:GMDG_05031"/>
<dbReference type="GO" id="GO:0031942">
    <property type="term" value="C:i-AAA complex"/>
    <property type="evidence" value="ECO:0007669"/>
    <property type="project" value="TreeGrafter"/>
</dbReference>
<accession>A0A177A9P4</accession>
<keyword evidence="1" id="KW-0812">Transmembrane</keyword>
<dbReference type="PANTHER" id="PTHR28142">
    <property type="entry name" value="MITOCHONDRIAL INNER MEMBRANE I-AAA PROTEASE SUPERCOMPLEX SUBUNIT MGR3-RELATED"/>
    <property type="match status" value="1"/>
</dbReference>
<dbReference type="GO" id="GO:0051787">
    <property type="term" value="F:misfolded protein binding"/>
    <property type="evidence" value="ECO:0007669"/>
    <property type="project" value="TreeGrafter"/>
</dbReference>
<dbReference type="eggNOG" id="ENOG502RZH4">
    <property type="taxonomic scope" value="Eukaryota"/>
</dbReference>
<evidence type="ECO:0000313" key="2">
    <source>
        <dbReference type="EMBL" id="OAF58855.1"/>
    </source>
</evidence>
<name>A0A177A9P4_9PEZI</name>
<proteinExistence type="predicted"/>
<dbReference type="OrthoDB" id="10050400at2759"/>
<dbReference type="Gene3D" id="1.25.40.10">
    <property type="entry name" value="Tetratricopeptide repeat domain"/>
    <property type="match status" value="1"/>
</dbReference>
<keyword evidence="1" id="KW-1133">Transmembrane helix</keyword>
<dbReference type="InterPro" id="IPR040201">
    <property type="entry name" value="Mrg3-like"/>
</dbReference>
<dbReference type="InterPro" id="IPR011990">
    <property type="entry name" value="TPR-like_helical_dom_sf"/>
</dbReference>
<dbReference type="Proteomes" id="UP000077154">
    <property type="component" value="Unassembled WGS sequence"/>
</dbReference>
<organism evidence="2">
    <name type="scientific">Pseudogymnoascus destructans</name>
    <dbReference type="NCBI Taxonomy" id="655981"/>
    <lineage>
        <taxon>Eukaryota</taxon>
        <taxon>Fungi</taxon>
        <taxon>Dikarya</taxon>
        <taxon>Ascomycota</taxon>
        <taxon>Pezizomycotina</taxon>
        <taxon>Leotiomycetes</taxon>
        <taxon>Thelebolales</taxon>
        <taxon>Thelebolaceae</taxon>
        <taxon>Pseudogymnoascus</taxon>
    </lineage>
</organism>
<evidence type="ECO:0000256" key="1">
    <source>
        <dbReference type="SAM" id="Phobius"/>
    </source>
</evidence>
<feature type="transmembrane region" description="Helical" evidence="1">
    <location>
        <begin position="64"/>
        <end position="85"/>
    </location>
</feature>
<reference evidence="2" key="1">
    <citation type="submission" date="2016-03" db="EMBL/GenBank/DDBJ databases">
        <title>Updated assembly of Pseudogymnoascus destructans, the fungus causing white-nose syndrome of bats.</title>
        <authorList>
            <person name="Palmer J.M."/>
            <person name="Drees K.P."/>
            <person name="Foster J.T."/>
            <person name="Lindner D.L."/>
        </authorList>
    </citation>
    <scope>NUCLEOTIDE SEQUENCE [LARGE SCALE GENOMIC DNA]</scope>
    <source>
        <strain evidence="2">20631-21</strain>
    </source>
</reference>
<keyword evidence="1" id="KW-0472">Membrane</keyword>
<gene>
    <name evidence="2" type="ORF">VC83_06333</name>
</gene>
<dbReference type="GO" id="GO:0006515">
    <property type="term" value="P:protein quality control for misfolded or incompletely synthesized proteins"/>
    <property type="evidence" value="ECO:0007669"/>
    <property type="project" value="TreeGrafter"/>
</dbReference>
<protein>
    <recommendedName>
        <fullName evidence="3">TPR domain-containing protein</fullName>
    </recommendedName>
</protein>
<dbReference type="EMBL" id="KV441395">
    <property type="protein sequence ID" value="OAF58855.1"/>
    <property type="molecule type" value="Genomic_DNA"/>
</dbReference>
<dbReference type="PANTHER" id="PTHR28142:SF1">
    <property type="entry name" value="MITOCHONDRIAL INNER MEMBRANE I-AAA PROTEASE SUPERCOMPLEX SUBUNIT MGR3-RELATED"/>
    <property type="match status" value="1"/>
</dbReference>
<sequence>MIASGIRGLARPCLSTTRCLRQLPVRSAPRATIQDVLRQRRFQSSQGSAYGAAKKLFKANPYSVSLATVFILCGAGGLMYANYFYNSYIIGAFHNFPEPVAKELRKALYFTNQDLKPHQAIKFYKKTLRVAEDIGMDPFSDEILGVKFQLAAFMEKIQKYLKAIQVLEIVRNDCLQWIEEFGDKPENAGKRTRVLGKTIGISVKLGELYSGEYVKEPELAEEKLVWAVEATLKELQRRQKEGIKPDEGEWLNAEQIGGSLEALGNYYESRDHHYLSSPLFLQAINMSPPKSCHTAILMNNLSISVAQQDPPTTPGQAPVSRPTLVANARAWAVKAIDIATNIAPPERTEECDLACAVATHNLAEFAEMDGDIAAARLKYEEARSLSKVIGFKEGVSNAETALRRLSEK</sequence>
<dbReference type="CDD" id="cd24145">
    <property type="entry name" value="Mgr3-like"/>
    <property type="match status" value="1"/>
</dbReference>
<dbReference type="AlphaFoldDB" id="A0A177A9P4"/>
<dbReference type="RefSeq" id="XP_024324139.1">
    <property type="nucleotide sequence ID" value="XM_024469934.1"/>
</dbReference>
<dbReference type="GeneID" id="36289393"/>
<evidence type="ECO:0008006" key="3">
    <source>
        <dbReference type="Google" id="ProtNLM"/>
    </source>
</evidence>